<dbReference type="SUPFAM" id="SSF52151">
    <property type="entry name" value="FabD/lysophospholipase-like"/>
    <property type="match status" value="1"/>
</dbReference>
<keyword evidence="8" id="KW-1185">Reference proteome</keyword>
<dbReference type="PANTHER" id="PTHR32241:SF13">
    <property type="entry name" value="INACTIVE PATATIN-LIKE PROTEIN 9-RELATED"/>
    <property type="match status" value="1"/>
</dbReference>
<evidence type="ECO:0000256" key="2">
    <source>
        <dbReference type="ARBA" id="ARBA00022801"/>
    </source>
</evidence>
<organism evidence="7 8">
    <name type="scientific">Escallonia rubra</name>
    <dbReference type="NCBI Taxonomy" id="112253"/>
    <lineage>
        <taxon>Eukaryota</taxon>
        <taxon>Viridiplantae</taxon>
        <taxon>Streptophyta</taxon>
        <taxon>Embryophyta</taxon>
        <taxon>Tracheophyta</taxon>
        <taxon>Spermatophyta</taxon>
        <taxon>Magnoliopsida</taxon>
        <taxon>eudicotyledons</taxon>
        <taxon>Gunneridae</taxon>
        <taxon>Pentapetalae</taxon>
        <taxon>asterids</taxon>
        <taxon>campanulids</taxon>
        <taxon>Escalloniales</taxon>
        <taxon>Escalloniaceae</taxon>
        <taxon>Escallonia</taxon>
    </lineage>
</organism>
<evidence type="ECO:0000256" key="4">
    <source>
        <dbReference type="ARBA" id="ARBA00023098"/>
    </source>
</evidence>
<comment type="similarity">
    <text evidence="1">Belongs to the patatin family.</text>
</comment>
<evidence type="ECO:0000259" key="6">
    <source>
        <dbReference type="PROSITE" id="PS51635"/>
    </source>
</evidence>
<evidence type="ECO:0000313" key="7">
    <source>
        <dbReference type="EMBL" id="KAK2983134.1"/>
    </source>
</evidence>
<feature type="domain" description="PNPLA" evidence="6">
    <location>
        <begin position="154"/>
        <end position="258"/>
    </location>
</feature>
<dbReference type="PANTHER" id="PTHR32241">
    <property type="entry name" value="PATATIN-LIKE PROTEIN 6"/>
    <property type="match status" value="1"/>
</dbReference>
<keyword evidence="3" id="KW-0442">Lipid degradation</keyword>
<keyword evidence="4" id="KW-0443">Lipid metabolism</keyword>
<dbReference type="GO" id="GO:0016787">
    <property type="term" value="F:hydrolase activity"/>
    <property type="evidence" value="ECO:0007669"/>
    <property type="project" value="UniProtKB-KW"/>
</dbReference>
<reference evidence="7" key="1">
    <citation type="submission" date="2022-12" db="EMBL/GenBank/DDBJ databases">
        <title>Draft genome assemblies for two species of Escallonia (Escalloniales).</title>
        <authorList>
            <person name="Chanderbali A."/>
            <person name="Dervinis C."/>
            <person name="Anghel I."/>
            <person name="Soltis D."/>
            <person name="Soltis P."/>
            <person name="Zapata F."/>
        </authorList>
    </citation>
    <scope>NUCLEOTIDE SEQUENCE</scope>
    <source>
        <strain evidence="7">UCBG92.1500</strain>
        <tissue evidence="7">Leaf</tissue>
    </source>
</reference>
<comment type="caution">
    <text evidence="7">The sequence shown here is derived from an EMBL/GenBank/DDBJ whole genome shotgun (WGS) entry which is preliminary data.</text>
</comment>
<gene>
    <name evidence="7" type="ORF">RJ640_022606</name>
</gene>
<evidence type="ECO:0000256" key="5">
    <source>
        <dbReference type="PROSITE-ProRule" id="PRU01161"/>
    </source>
</evidence>
<evidence type="ECO:0000256" key="1">
    <source>
        <dbReference type="ARBA" id="ARBA00010240"/>
    </source>
</evidence>
<dbReference type="AlphaFoldDB" id="A0AA88R5L8"/>
<dbReference type="PROSITE" id="PS51635">
    <property type="entry name" value="PNPLA"/>
    <property type="match status" value="1"/>
</dbReference>
<protein>
    <recommendedName>
        <fullName evidence="6">PNPLA domain-containing protein</fullName>
    </recommendedName>
</protein>
<dbReference type="GO" id="GO:0016042">
    <property type="term" value="P:lipid catabolic process"/>
    <property type="evidence" value="ECO:0007669"/>
    <property type="project" value="UniProtKB-KW"/>
</dbReference>
<evidence type="ECO:0000313" key="8">
    <source>
        <dbReference type="Proteomes" id="UP001187471"/>
    </source>
</evidence>
<sequence length="258" mass="27790">MLQPKKSSPAKNADSPIRVKLRTLSANEGDRILGRVEQAAVTVIGGKHCSEESADSGAGDDVKELGDTGVSIAGFGLDLVLQVDQGGPGDNAGRSASVDAEHTRLLAFVVYVKRISRCYYSETTMKLSKVTFENFSKLEQKWLYHYEGKKTSVLSIDAGGTTGIVAGTTLIHLENQIQAKTGDAHSRIAKFFDIVTGTGIGALFTAMLTADDSNGRLLYSAKNAVAFVGGKSAELYTDWRVSVFRRRWIFSAGAWTEC</sequence>
<keyword evidence="2" id="KW-0378">Hydrolase</keyword>
<dbReference type="InterPro" id="IPR002641">
    <property type="entry name" value="PNPLA_dom"/>
</dbReference>
<dbReference type="Proteomes" id="UP001187471">
    <property type="component" value="Unassembled WGS sequence"/>
</dbReference>
<accession>A0AA88R5L8</accession>
<dbReference type="InterPro" id="IPR016035">
    <property type="entry name" value="Acyl_Trfase/lysoPLipase"/>
</dbReference>
<comment type="caution">
    <text evidence="5">Lacks conserved residue(s) required for the propagation of feature annotation.</text>
</comment>
<dbReference type="EMBL" id="JAVXUO010001354">
    <property type="protein sequence ID" value="KAK2983134.1"/>
    <property type="molecule type" value="Genomic_DNA"/>
</dbReference>
<proteinExistence type="inferred from homology"/>
<dbReference type="Gene3D" id="3.40.1090.10">
    <property type="entry name" value="Cytosolic phospholipase A2 catalytic domain"/>
    <property type="match status" value="1"/>
</dbReference>
<name>A0AA88R5L8_9ASTE</name>
<evidence type="ECO:0000256" key="3">
    <source>
        <dbReference type="ARBA" id="ARBA00022963"/>
    </source>
</evidence>